<comment type="caution">
    <text evidence="1">The sequence shown here is derived from an EMBL/GenBank/DDBJ whole genome shotgun (WGS) entry which is preliminary data.</text>
</comment>
<reference evidence="2" key="1">
    <citation type="submission" date="2023-07" db="EMBL/GenBank/DDBJ databases">
        <title>Functional and genomic diversity of the sorghum phyllosphere microbiome.</title>
        <authorList>
            <person name="Shade A."/>
        </authorList>
    </citation>
    <scope>NUCLEOTIDE SEQUENCE [LARGE SCALE GENOMIC DNA]</scope>
    <source>
        <strain evidence="2">SORGH_AS_0422</strain>
    </source>
</reference>
<accession>A0ABU3GYR3</accession>
<dbReference type="EMBL" id="JAVLVU010000001">
    <property type="protein sequence ID" value="MDT3404910.1"/>
    <property type="molecule type" value="Genomic_DNA"/>
</dbReference>
<keyword evidence="2" id="KW-1185">Reference proteome</keyword>
<sequence length="313" mass="34157">MLIACKKDNNSIQTEIKEVDKVPLSFAVTTFNQTQAPFSVKSPSQKNTLASAPVSEVNFTKLMFVVFDSDGNQVSRLEQFKTDVNKLYRIKNGKRVLMNSSNAFGTLTDTLKAGKYTVLATGGGGLSSLNSSIGSTDQLTPKTLTDAKFSPLLYNYTDDVFYYKGELNVVAGAPIQSITMDRIVGKVEIAFEYIIPANVRSITVEIMGEKQNFRVNTNVPEDDYKRSNVFQLDESGLPKSNYKISMLVLNTVSPFNVTVTSFGGVATSKTIQNVTVTKNTRTILSGKLFSDPASSATVTVNNVWGADNPTIKC</sequence>
<gene>
    <name evidence="1" type="ORF">QE417_003982</name>
</gene>
<proteinExistence type="predicted"/>
<name>A0ABU3GYR3_9SPHI</name>
<dbReference type="Proteomes" id="UP001258315">
    <property type="component" value="Unassembled WGS sequence"/>
</dbReference>
<organism evidence="1 2">
    <name type="scientific">Mucilaginibacter terrae</name>
    <dbReference type="NCBI Taxonomy" id="1955052"/>
    <lineage>
        <taxon>Bacteria</taxon>
        <taxon>Pseudomonadati</taxon>
        <taxon>Bacteroidota</taxon>
        <taxon>Sphingobacteriia</taxon>
        <taxon>Sphingobacteriales</taxon>
        <taxon>Sphingobacteriaceae</taxon>
        <taxon>Mucilaginibacter</taxon>
    </lineage>
</organism>
<evidence type="ECO:0008006" key="3">
    <source>
        <dbReference type="Google" id="ProtNLM"/>
    </source>
</evidence>
<evidence type="ECO:0000313" key="2">
    <source>
        <dbReference type="Proteomes" id="UP001258315"/>
    </source>
</evidence>
<dbReference type="RefSeq" id="WP_311952785.1">
    <property type="nucleotide sequence ID" value="NZ_JAVLVU010000001.1"/>
</dbReference>
<evidence type="ECO:0000313" key="1">
    <source>
        <dbReference type="EMBL" id="MDT3404910.1"/>
    </source>
</evidence>
<protein>
    <recommendedName>
        <fullName evidence="3">FimB/Mfa2 family fimbrial subunit</fullName>
    </recommendedName>
</protein>